<organism evidence="2 5">
    <name type="scientific">Halanaerobium congolense</name>
    <dbReference type="NCBI Taxonomy" id="54121"/>
    <lineage>
        <taxon>Bacteria</taxon>
        <taxon>Bacillati</taxon>
        <taxon>Bacillota</taxon>
        <taxon>Clostridia</taxon>
        <taxon>Halanaerobiales</taxon>
        <taxon>Halanaerobiaceae</taxon>
        <taxon>Halanaerobium</taxon>
    </lineage>
</organism>
<dbReference type="RefSeq" id="WP_166635498.1">
    <property type="nucleotide sequence ID" value="NZ_FMYT01000012.1"/>
</dbReference>
<dbReference type="InterPro" id="IPR007359">
    <property type="entry name" value="SigmaE_reg_RseC_MucC"/>
</dbReference>
<keyword evidence="1" id="KW-0472">Membrane</keyword>
<evidence type="ECO:0000256" key="1">
    <source>
        <dbReference type="SAM" id="Phobius"/>
    </source>
</evidence>
<dbReference type="InterPro" id="IPR026268">
    <property type="entry name" value="RseC"/>
</dbReference>
<keyword evidence="1" id="KW-1133">Transmembrane helix</keyword>
<reference evidence="3 4" key="2">
    <citation type="submission" date="2019-03" db="EMBL/GenBank/DDBJ databases">
        <title>Deep subsurface shale carbon reservoir microbial communities from Ohio and West Virginia, USA.</title>
        <authorList>
            <person name="Wrighton K."/>
        </authorList>
    </citation>
    <scope>NUCLEOTIDE SEQUENCE [LARGE SCALE GENOMIC DNA]</scope>
    <source>
        <strain evidence="3 4">UTICA-S4D12</strain>
    </source>
</reference>
<dbReference type="AlphaFoldDB" id="A0A1G6NRK6"/>
<accession>A0A1G6NRK6</accession>
<dbReference type="EMBL" id="SOAA01000017">
    <property type="protein sequence ID" value="TDS29538.1"/>
    <property type="molecule type" value="Genomic_DNA"/>
</dbReference>
<gene>
    <name evidence="3" type="ORF">BY453_11725</name>
    <name evidence="2" type="ORF">SAMN04488597_11226</name>
</gene>
<reference evidence="2 5" key="1">
    <citation type="submission" date="2016-10" db="EMBL/GenBank/DDBJ databases">
        <authorList>
            <person name="Varghese N."/>
            <person name="Submissions S."/>
        </authorList>
    </citation>
    <scope>NUCLEOTIDE SEQUENCE [LARGE SCALE GENOMIC DNA]</scope>
    <source>
        <strain evidence="2 5">WG10</strain>
    </source>
</reference>
<dbReference type="Pfam" id="PF04246">
    <property type="entry name" value="RseC_MucC"/>
    <property type="match status" value="1"/>
</dbReference>
<protein>
    <submittedName>
        <fullName evidence="2">Positive regulator of sigma(E), RseC/MucC</fullName>
    </submittedName>
    <submittedName>
        <fullName evidence="3">RseC/MucC-like positive regulator of sigma(E)</fullName>
    </submittedName>
</protein>
<dbReference type="PANTHER" id="PTHR35867">
    <property type="entry name" value="PROTEIN RSEC"/>
    <property type="match status" value="1"/>
</dbReference>
<evidence type="ECO:0000313" key="4">
    <source>
        <dbReference type="Proteomes" id="UP000295758"/>
    </source>
</evidence>
<keyword evidence="1" id="KW-0812">Transmembrane</keyword>
<evidence type="ECO:0000313" key="2">
    <source>
        <dbReference type="EMBL" id="SDC70533.1"/>
    </source>
</evidence>
<feature type="transmembrane region" description="Helical" evidence="1">
    <location>
        <begin position="97"/>
        <end position="121"/>
    </location>
</feature>
<sequence length="146" mass="16321">MEELATVVKSKKNKAELKIIRYSACSKCDKSCSLAGDIHDQDEIVLEVEDKIGVTAGDQVLVEMEKGNLLFATVVVYVIPIFLMIIGYFFGVWMASLFGIAAVELSGIAGTFIFLILSFLINKMFNSYLEKISSFKPRIKRVINRN</sequence>
<dbReference type="PIRSF" id="PIRSF004923">
    <property type="entry name" value="RseC"/>
    <property type="match status" value="1"/>
</dbReference>
<name>A0A1G6NRK6_9FIRM</name>
<dbReference type="Proteomes" id="UP000295758">
    <property type="component" value="Unassembled WGS sequence"/>
</dbReference>
<evidence type="ECO:0000313" key="5">
    <source>
        <dbReference type="Proteomes" id="UP000324896"/>
    </source>
</evidence>
<feature type="transmembrane region" description="Helical" evidence="1">
    <location>
        <begin position="69"/>
        <end position="91"/>
    </location>
</feature>
<proteinExistence type="predicted"/>
<dbReference type="Proteomes" id="UP000324896">
    <property type="component" value="Unassembled WGS sequence"/>
</dbReference>
<dbReference type="PANTHER" id="PTHR35867:SF1">
    <property type="entry name" value="PROTEIN RSEC"/>
    <property type="match status" value="1"/>
</dbReference>
<evidence type="ECO:0000313" key="3">
    <source>
        <dbReference type="EMBL" id="TDS29538.1"/>
    </source>
</evidence>
<dbReference type="EMBL" id="FMYT01000012">
    <property type="protein sequence ID" value="SDC70533.1"/>
    <property type="molecule type" value="Genomic_DNA"/>
</dbReference>